<gene>
    <name evidence="3" type="ORF">BD410DRAFT_893381</name>
</gene>
<dbReference type="VEuPathDB" id="FungiDB:BD410DRAFT_893381"/>
<dbReference type="STRING" id="50990.A0A4Y7QM78"/>
<organism evidence="3 4">
    <name type="scientific">Rickenella mellea</name>
    <dbReference type="NCBI Taxonomy" id="50990"/>
    <lineage>
        <taxon>Eukaryota</taxon>
        <taxon>Fungi</taxon>
        <taxon>Dikarya</taxon>
        <taxon>Basidiomycota</taxon>
        <taxon>Agaricomycotina</taxon>
        <taxon>Agaricomycetes</taxon>
        <taxon>Hymenochaetales</taxon>
        <taxon>Rickenellaceae</taxon>
        <taxon>Rickenella</taxon>
    </lineage>
</organism>
<name>A0A4Y7QM78_9AGAM</name>
<feature type="compositionally biased region" description="Polar residues" evidence="1">
    <location>
        <begin position="224"/>
        <end position="236"/>
    </location>
</feature>
<dbReference type="AlphaFoldDB" id="A0A4Y7QM78"/>
<keyword evidence="2" id="KW-1133">Transmembrane helix</keyword>
<keyword evidence="4" id="KW-1185">Reference proteome</keyword>
<dbReference type="OrthoDB" id="2756540at2759"/>
<evidence type="ECO:0000313" key="4">
    <source>
        <dbReference type="Proteomes" id="UP000294933"/>
    </source>
</evidence>
<evidence type="ECO:0000313" key="3">
    <source>
        <dbReference type="EMBL" id="TDL28348.1"/>
    </source>
</evidence>
<feature type="region of interest" description="Disordered" evidence="1">
    <location>
        <begin position="216"/>
        <end position="236"/>
    </location>
</feature>
<evidence type="ECO:0000256" key="1">
    <source>
        <dbReference type="SAM" id="MobiDB-lite"/>
    </source>
</evidence>
<dbReference type="Proteomes" id="UP000294933">
    <property type="component" value="Unassembled WGS sequence"/>
</dbReference>
<reference evidence="3 4" key="1">
    <citation type="submission" date="2018-06" db="EMBL/GenBank/DDBJ databases">
        <title>A transcriptomic atlas of mushroom development highlights an independent origin of complex multicellularity.</title>
        <authorList>
            <consortium name="DOE Joint Genome Institute"/>
            <person name="Krizsan K."/>
            <person name="Almasi E."/>
            <person name="Merenyi Z."/>
            <person name="Sahu N."/>
            <person name="Viragh M."/>
            <person name="Koszo T."/>
            <person name="Mondo S."/>
            <person name="Kiss B."/>
            <person name="Balint B."/>
            <person name="Kues U."/>
            <person name="Barry K."/>
            <person name="Hegedus J.C."/>
            <person name="Henrissat B."/>
            <person name="Johnson J."/>
            <person name="Lipzen A."/>
            <person name="Ohm R."/>
            <person name="Nagy I."/>
            <person name="Pangilinan J."/>
            <person name="Yan J."/>
            <person name="Xiong Y."/>
            <person name="Grigoriev I.V."/>
            <person name="Hibbett D.S."/>
            <person name="Nagy L.G."/>
        </authorList>
    </citation>
    <scope>NUCLEOTIDE SEQUENCE [LARGE SCALE GENOMIC DNA]</scope>
    <source>
        <strain evidence="3 4">SZMC22713</strain>
    </source>
</reference>
<evidence type="ECO:0000256" key="2">
    <source>
        <dbReference type="SAM" id="Phobius"/>
    </source>
</evidence>
<protein>
    <submittedName>
        <fullName evidence="3">Uncharacterized protein</fullName>
    </submittedName>
</protein>
<keyword evidence="2" id="KW-0812">Transmembrane</keyword>
<feature type="transmembrane region" description="Helical" evidence="2">
    <location>
        <begin position="250"/>
        <end position="276"/>
    </location>
</feature>
<sequence length="385" mass="41718">MAFLVPSYAPSPLSLFSVPLNLGLAEHPESLLTFSLLCLMSFVALRNVTLDDNDSSLSYTQGWQGITSSEAIGGGYRITGTNGGALHVHLPLAIYYFGFKQSGGALYGACVDCAGDVTKVDSVDAHDSTSTIDRTPVVLYSKTDLDPSIPHVFQLMNFPDVRFGGTSQMSVDAFVVTLADPQSSSGITVAPTTVTPTPSTISITNTQLRPTATVISQLPPPSDPQSTTVKSTPTLTPDSRELAFKKFSSLAGFIAIVIASAIAFIIIVFGLLAWIARRRRRAKKPFIQIQSPEGLFLSRTTSGDEQPPPYGTVRQYGQRPVSGRSFIIAENEYTLKQLESQTLARKDSMKSMASSQYSLDSRPESYVAVPTQVVLRYDDGRRHIY</sequence>
<proteinExistence type="predicted"/>
<accession>A0A4Y7QM78</accession>
<dbReference type="EMBL" id="ML170157">
    <property type="protein sequence ID" value="TDL28348.1"/>
    <property type="molecule type" value="Genomic_DNA"/>
</dbReference>
<keyword evidence="2" id="KW-0472">Membrane</keyword>